<feature type="domain" description="Peptidase S1" evidence="5">
    <location>
        <begin position="416"/>
        <end position="654"/>
    </location>
</feature>
<proteinExistence type="predicted"/>
<dbReference type="SMART" id="SM00020">
    <property type="entry name" value="Tryp_SPc"/>
    <property type="match status" value="1"/>
</dbReference>
<sequence length="657" mass="72359">MVVSMSSRCYRLRCLLVLATVLLWSADRCVGSEELDNNNNNDNGTSIATTASASDLSSSSTSSPWADAVPSGNETSAAATSVAKPSKFDEHVEDWQYVDEPLKNVTAATELAPSAGNSSSAGATAAMCKICLLQAKNKPRRNKRNHDNRLFKMATKSSRHRELYAELVAAAASKQSYRRKRFRRSVSAATGPVAAASDEAAESSTYKQLFRYKRYRRSAAAYPNGMIRPYRYHHNVNVHQPQPYGQSLAADLQQQHNRRRRYRYAADPYHHKRAAATAWDRSAEFRRRYLRFPPTHDAPPPAYNNIIGTNNNNNNNINNNPWSPAIAGPGLPPPLQAQQQPFSYLPQYPVQPPPPPPAMGPRSPRLVFRDPVDQGTLQAPFGGGPNGLQDLLVSQPDDAKGCGVSVAKQQGAQRRIVGGDEAGFGSFPWQAYIRIGSSRCGGSLVNRYHVVTAGHCVARASARQVQVTLGDYVINSAVEPLPAYTFGVRKISVHPFFKFTPQADRFDVAVLRLDRPVQYMPHIAPICLPDKGEDFLGHYGWAAGWGALQAGSRLRPKTLQAVDVPIIDNRQCERWHKSNGINVIIYDEMMCAGYREGSKDSCQGDSGGPLMLEKTGRWYLIGIVSAGYSCAQRGQPGIYHRVALTVDWISYIINSSQ</sequence>
<dbReference type="GO" id="GO:0004252">
    <property type="term" value="F:serine-type endopeptidase activity"/>
    <property type="evidence" value="ECO:0007669"/>
    <property type="project" value="InterPro"/>
</dbReference>
<evidence type="ECO:0000256" key="1">
    <source>
        <dbReference type="ARBA" id="ARBA00023157"/>
    </source>
</evidence>
<dbReference type="InterPro" id="IPR001314">
    <property type="entry name" value="Peptidase_S1A"/>
</dbReference>
<dbReference type="CDD" id="cd00190">
    <property type="entry name" value="Tryp_SPc"/>
    <property type="match status" value="1"/>
</dbReference>
<feature type="region of interest" description="Disordered" evidence="3">
    <location>
        <begin position="33"/>
        <end position="84"/>
    </location>
</feature>
<dbReference type="FunFam" id="2.40.10.10:FF:000072">
    <property type="entry name" value="CLIP-domain serine protease"/>
    <property type="match status" value="1"/>
</dbReference>
<keyword evidence="4" id="KW-0732">Signal</keyword>
<dbReference type="Proteomes" id="UP000694846">
    <property type="component" value="Unplaced"/>
</dbReference>
<protein>
    <submittedName>
        <fullName evidence="7">Uncharacterized protein LOC112688724 isoform X2</fullName>
    </submittedName>
</protein>
<dbReference type="OrthoDB" id="9425590at2759"/>
<feature type="compositionally biased region" description="Low complexity" evidence="3">
    <location>
        <begin position="37"/>
        <end position="63"/>
    </location>
</feature>
<dbReference type="Gene3D" id="2.40.10.10">
    <property type="entry name" value="Trypsin-like serine proteases"/>
    <property type="match status" value="1"/>
</dbReference>
<dbReference type="PANTHER" id="PTHR24252">
    <property type="entry name" value="ACROSIN-RELATED"/>
    <property type="match status" value="1"/>
</dbReference>
<evidence type="ECO:0000313" key="6">
    <source>
        <dbReference type="Proteomes" id="UP000694846"/>
    </source>
</evidence>
<feature type="chain" id="PRO_5034087632" evidence="4">
    <location>
        <begin position="32"/>
        <end position="657"/>
    </location>
</feature>
<evidence type="ECO:0000313" key="7">
    <source>
        <dbReference type="RefSeq" id="XP_025417845.1"/>
    </source>
</evidence>
<dbReference type="InterPro" id="IPR033116">
    <property type="entry name" value="TRYPSIN_SER"/>
</dbReference>
<dbReference type="PROSITE" id="PS00135">
    <property type="entry name" value="TRYPSIN_SER"/>
    <property type="match status" value="1"/>
</dbReference>
<dbReference type="InterPro" id="IPR043504">
    <property type="entry name" value="Peptidase_S1_PA_chymotrypsin"/>
</dbReference>
<organism evidence="6 7">
    <name type="scientific">Sipha flava</name>
    <name type="common">yellow sugarcane aphid</name>
    <dbReference type="NCBI Taxonomy" id="143950"/>
    <lineage>
        <taxon>Eukaryota</taxon>
        <taxon>Metazoa</taxon>
        <taxon>Ecdysozoa</taxon>
        <taxon>Arthropoda</taxon>
        <taxon>Hexapoda</taxon>
        <taxon>Insecta</taxon>
        <taxon>Pterygota</taxon>
        <taxon>Neoptera</taxon>
        <taxon>Paraneoptera</taxon>
        <taxon>Hemiptera</taxon>
        <taxon>Sternorrhyncha</taxon>
        <taxon>Aphidomorpha</taxon>
        <taxon>Aphidoidea</taxon>
        <taxon>Aphididae</taxon>
        <taxon>Sipha</taxon>
    </lineage>
</organism>
<dbReference type="PROSITE" id="PS50240">
    <property type="entry name" value="TRYPSIN_DOM"/>
    <property type="match status" value="1"/>
</dbReference>
<dbReference type="InterPro" id="IPR009003">
    <property type="entry name" value="Peptidase_S1_PA"/>
</dbReference>
<dbReference type="Pfam" id="PF00089">
    <property type="entry name" value="Trypsin"/>
    <property type="match status" value="1"/>
</dbReference>
<dbReference type="PROSITE" id="PS00134">
    <property type="entry name" value="TRYPSIN_HIS"/>
    <property type="match status" value="1"/>
</dbReference>
<evidence type="ECO:0000256" key="3">
    <source>
        <dbReference type="SAM" id="MobiDB-lite"/>
    </source>
</evidence>
<dbReference type="InterPro" id="IPR018114">
    <property type="entry name" value="TRYPSIN_HIS"/>
</dbReference>
<dbReference type="PRINTS" id="PR00722">
    <property type="entry name" value="CHYMOTRYPSIN"/>
</dbReference>
<keyword evidence="2" id="KW-0378">Hydrolase</keyword>
<evidence type="ECO:0000256" key="4">
    <source>
        <dbReference type="SAM" id="SignalP"/>
    </source>
</evidence>
<dbReference type="PANTHER" id="PTHR24252:SF20">
    <property type="entry name" value="LOW QUALITY PROTEIN: TRANSMEMBRANE PROTEASE SERINE 6"/>
    <property type="match status" value="1"/>
</dbReference>
<name>A0A8B8G577_9HEMI</name>
<keyword evidence="1" id="KW-1015">Disulfide bond</keyword>
<evidence type="ECO:0000256" key="2">
    <source>
        <dbReference type="RuleBase" id="RU363034"/>
    </source>
</evidence>
<keyword evidence="6" id="KW-1185">Reference proteome</keyword>
<keyword evidence="2" id="KW-0720">Serine protease</keyword>
<feature type="signal peptide" evidence="4">
    <location>
        <begin position="1"/>
        <end position="31"/>
    </location>
</feature>
<accession>A0A8B8G577</accession>
<reference evidence="7" key="1">
    <citation type="submission" date="2025-08" db="UniProtKB">
        <authorList>
            <consortium name="RefSeq"/>
        </authorList>
    </citation>
    <scope>IDENTIFICATION</scope>
    <source>
        <tissue evidence="7">Whole body</tissue>
    </source>
</reference>
<keyword evidence="2" id="KW-0645">Protease</keyword>
<dbReference type="RefSeq" id="XP_025417845.1">
    <property type="nucleotide sequence ID" value="XM_025562060.1"/>
</dbReference>
<dbReference type="AlphaFoldDB" id="A0A8B8G577"/>
<dbReference type="SUPFAM" id="SSF50494">
    <property type="entry name" value="Trypsin-like serine proteases"/>
    <property type="match status" value="1"/>
</dbReference>
<gene>
    <name evidence="7" type="primary">LOC112688724</name>
</gene>
<dbReference type="GeneID" id="112688724"/>
<dbReference type="GO" id="GO:0006508">
    <property type="term" value="P:proteolysis"/>
    <property type="evidence" value="ECO:0007669"/>
    <property type="project" value="UniProtKB-KW"/>
</dbReference>
<evidence type="ECO:0000259" key="5">
    <source>
        <dbReference type="PROSITE" id="PS50240"/>
    </source>
</evidence>
<dbReference type="InterPro" id="IPR001254">
    <property type="entry name" value="Trypsin_dom"/>
</dbReference>